<dbReference type="RefSeq" id="WP_089224336.1">
    <property type="nucleotide sequence ID" value="NZ_FZOF01000006.1"/>
</dbReference>
<feature type="signal peptide" evidence="1">
    <location>
        <begin position="1"/>
        <end position="28"/>
    </location>
</feature>
<gene>
    <name evidence="2" type="ORF">SAMN05216252_106385</name>
</gene>
<dbReference type="AlphaFoldDB" id="A0A239F9S3"/>
<evidence type="ECO:0008006" key="4">
    <source>
        <dbReference type="Google" id="ProtNLM"/>
    </source>
</evidence>
<reference evidence="2 3" key="1">
    <citation type="submission" date="2017-06" db="EMBL/GenBank/DDBJ databases">
        <authorList>
            <person name="Kim H.J."/>
            <person name="Triplett B.A."/>
        </authorList>
    </citation>
    <scope>NUCLEOTIDE SEQUENCE [LARGE SCALE GENOMIC DNA]</scope>
    <source>
        <strain evidence="2 3">CGMCC 4.1858</strain>
    </source>
</reference>
<sequence length="109" mass="10138">MKTGTVKTLGAAALGVAFVGAAAGVASAAPTDTNLGLPDASALPASVPVANVAKAVPVGAVTSGLPKSTNLVPGVQNAPQGVSTLLGGLPVGGQLPLGQLPLQGLPIGG</sequence>
<keyword evidence="3" id="KW-1185">Reference proteome</keyword>
<evidence type="ECO:0000256" key="1">
    <source>
        <dbReference type="SAM" id="SignalP"/>
    </source>
</evidence>
<dbReference type="EMBL" id="FZOF01000006">
    <property type="protein sequence ID" value="SNS53491.1"/>
    <property type="molecule type" value="Genomic_DNA"/>
</dbReference>
<accession>A0A239F9S3</accession>
<protein>
    <recommendedName>
        <fullName evidence="4">ATP-binding protein</fullName>
    </recommendedName>
</protein>
<dbReference type="Proteomes" id="UP000198280">
    <property type="component" value="Unassembled WGS sequence"/>
</dbReference>
<organism evidence="2 3">
    <name type="scientific">Actinacidiphila glaucinigra</name>
    <dbReference type="NCBI Taxonomy" id="235986"/>
    <lineage>
        <taxon>Bacteria</taxon>
        <taxon>Bacillati</taxon>
        <taxon>Actinomycetota</taxon>
        <taxon>Actinomycetes</taxon>
        <taxon>Kitasatosporales</taxon>
        <taxon>Streptomycetaceae</taxon>
        <taxon>Actinacidiphila</taxon>
    </lineage>
</organism>
<feature type="chain" id="PRO_5013212410" description="ATP-binding protein" evidence="1">
    <location>
        <begin position="29"/>
        <end position="109"/>
    </location>
</feature>
<proteinExistence type="predicted"/>
<keyword evidence="1" id="KW-0732">Signal</keyword>
<evidence type="ECO:0000313" key="2">
    <source>
        <dbReference type="EMBL" id="SNS53491.1"/>
    </source>
</evidence>
<name>A0A239F9S3_9ACTN</name>
<evidence type="ECO:0000313" key="3">
    <source>
        <dbReference type="Proteomes" id="UP000198280"/>
    </source>
</evidence>